<comment type="caution">
    <text evidence="7">The sequence shown here is derived from an EMBL/GenBank/DDBJ whole genome shotgun (WGS) entry which is preliminary data.</text>
</comment>
<comment type="similarity">
    <text evidence="1 5">Belongs to the peptidase S41A family.</text>
</comment>
<name>A0ABU6NTZ6_9BACI</name>
<dbReference type="SUPFAM" id="SSF52096">
    <property type="entry name" value="ClpP/crotonase"/>
    <property type="match status" value="1"/>
</dbReference>
<dbReference type="InterPro" id="IPR055210">
    <property type="entry name" value="CtpA/B_N"/>
</dbReference>
<dbReference type="SUPFAM" id="SSF50156">
    <property type="entry name" value="PDZ domain-like"/>
    <property type="match status" value="1"/>
</dbReference>
<organism evidence="7 8">
    <name type="scientific">Metabacillus fastidiosus</name>
    <dbReference type="NCBI Taxonomy" id="1458"/>
    <lineage>
        <taxon>Bacteria</taxon>
        <taxon>Bacillati</taxon>
        <taxon>Bacillota</taxon>
        <taxon>Bacilli</taxon>
        <taxon>Bacillales</taxon>
        <taxon>Bacillaceae</taxon>
        <taxon>Metabacillus</taxon>
    </lineage>
</organism>
<dbReference type="SUPFAM" id="SSF47090">
    <property type="entry name" value="PGBD-like"/>
    <property type="match status" value="1"/>
</dbReference>
<dbReference type="CDD" id="cd06782">
    <property type="entry name" value="cpPDZ_CPP-like"/>
    <property type="match status" value="1"/>
</dbReference>
<evidence type="ECO:0000313" key="8">
    <source>
        <dbReference type="Proteomes" id="UP001342826"/>
    </source>
</evidence>
<dbReference type="SMART" id="SM00228">
    <property type="entry name" value="PDZ"/>
    <property type="match status" value="1"/>
</dbReference>
<dbReference type="RefSeq" id="WP_328014770.1">
    <property type="nucleotide sequence ID" value="NZ_JARTFS010000001.1"/>
</dbReference>
<dbReference type="PROSITE" id="PS50106">
    <property type="entry name" value="PDZ"/>
    <property type="match status" value="1"/>
</dbReference>
<proteinExistence type="inferred from homology"/>
<dbReference type="InterPro" id="IPR036365">
    <property type="entry name" value="PGBD-like_sf"/>
</dbReference>
<dbReference type="InterPro" id="IPR001478">
    <property type="entry name" value="PDZ"/>
</dbReference>
<dbReference type="SMART" id="SM00245">
    <property type="entry name" value="TSPc"/>
    <property type="match status" value="1"/>
</dbReference>
<evidence type="ECO:0000256" key="1">
    <source>
        <dbReference type="ARBA" id="ARBA00009179"/>
    </source>
</evidence>
<dbReference type="Pfam" id="PF03572">
    <property type="entry name" value="Peptidase_S41"/>
    <property type="match status" value="1"/>
</dbReference>
<feature type="domain" description="PDZ" evidence="6">
    <location>
        <begin position="92"/>
        <end position="156"/>
    </location>
</feature>
<dbReference type="InterPro" id="IPR004447">
    <property type="entry name" value="Peptidase_S41A"/>
</dbReference>
<dbReference type="PANTHER" id="PTHR32060">
    <property type="entry name" value="TAIL-SPECIFIC PROTEASE"/>
    <property type="match status" value="1"/>
</dbReference>
<evidence type="ECO:0000313" key="7">
    <source>
        <dbReference type="EMBL" id="MED4400173.1"/>
    </source>
</evidence>
<dbReference type="EMBL" id="JARTFS010000001">
    <property type="protein sequence ID" value="MED4400173.1"/>
    <property type="molecule type" value="Genomic_DNA"/>
</dbReference>
<dbReference type="Gene3D" id="3.90.226.10">
    <property type="entry name" value="2-enoyl-CoA Hydratase, Chain A, domain 1"/>
    <property type="match status" value="1"/>
</dbReference>
<keyword evidence="4 5" id="KW-0720">Serine protease</keyword>
<dbReference type="Gene3D" id="1.10.101.10">
    <property type="entry name" value="PGBD-like superfamily/PGBD"/>
    <property type="match status" value="1"/>
</dbReference>
<reference evidence="7 8" key="1">
    <citation type="submission" date="2023-03" db="EMBL/GenBank/DDBJ databases">
        <title>Bacillus Genome Sequencing.</title>
        <authorList>
            <person name="Dunlap C."/>
        </authorList>
    </citation>
    <scope>NUCLEOTIDE SEQUENCE [LARGE SCALE GENOMIC DNA]</scope>
    <source>
        <strain evidence="7 8">NRS-1717</strain>
    </source>
</reference>
<keyword evidence="2 5" id="KW-0645">Protease</keyword>
<accession>A0ABU6NTZ6</accession>
<gene>
    <name evidence="7" type="ORF">P9271_02220</name>
</gene>
<dbReference type="PANTHER" id="PTHR32060:SF30">
    <property type="entry name" value="CARBOXY-TERMINAL PROCESSING PROTEASE CTPA"/>
    <property type="match status" value="1"/>
</dbReference>
<keyword evidence="8" id="KW-1185">Reference proteome</keyword>
<evidence type="ECO:0000256" key="3">
    <source>
        <dbReference type="ARBA" id="ARBA00022801"/>
    </source>
</evidence>
<dbReference type="Pfam" id="PF17820">
    <property type="entry name" value="PDZ_6"/>
    <property type="match status" value="1"/>
</dbReference>
<dbReference type="Pfam" id="PF22694">
    <property type="entry name" value="CtpB_N-like"/>
    <property type="match status" value="1"/>
</dbReference>
<evidence type="ECO:0000256" key="5">
    <source>
        <dbReference type="RuleBase" id="RU004404"/>
    </source>
</evidence>
<dbReference type="InterPro" id="IPR029045">
    <property type="entry name" value="ClpP/crotonase-like_dom_sf"/>
</dbReference>
<dbReference type="CDD" id="cd07560">
    <property type="entry name" value="Peptidase_S41_CPP"/>
    <property type="match status" value="1"/>
</dbReference>
<evidence type="ECO:0000256" key="2">
    <source>
        <dbReference type="ARBA" id="ARBA00022670"/>
    </source>
</evidence>
<dbReference type="InterPro" id="IPR036366">
    <property type="entry name" value="PGBDSf"/>
</dbReference>
<keyword evidence="3 5" id="KW-0378">Hydrolase</keyword>
<evidence type="ECO:0000256" key="4">
    <source>
        <dbReference type="ARBA" id="ARBA00022825"/>
    </source>
</evidence>
<evidence type="ECO:0000259" key="6">
    <source>
        <dbReference type="PROSITE" id="PS50106"/>
    </source>
</evidence>
<dbReference type="InterPro" id="IPR002477">
    <property type="entry name" value="Peptidoglycan-bd-like"/>
</dbReference>
<dbReference type="Gene3D" id="2.30.42.10">
    <property type="match status" value="1"/>
</dbReference>
<dbReference type="Pfam" id="PF01471">
    <property type="entry name" value="PG_binding_1"/>
    <property type="match status" value="1"/>
</dbReference>
<protein>
    <submittedName>
        <fullName evidence="7">S41 family peptidase</fullName>
    </submittedName>
</protein>
<dbReference type="NCBIfam" id="TIGR00225">
    <property type="entry name" value="prc"/>
    <property type="match status" value="1"/>
</dbReference>
<dbReference type="Gene3D" id="3.30.750.44">
    <property type="match status" value="1"/>
</dbReference>
<dbReference type="InterPro" id="IPR036034">
    <property type="entry name" value="PDZ_sf"/>
</dbReference>
<dbReference type="Proteomes" id="UP001342826">
    <property type="component" value="Unassembled WGS sequence"/>
</dbReference>
<sequence>MGKKRFLIIFGFFLTAVVSAGITYGAVKYNEISNISNDPFGKLRSTYQTIKTDYYKDAKTEDLVDGAIRGMLGALEDPYSTYMDTKEAKGFQENISSSFEGIGAEVQESDGAIMIVSPIKGSPAEAAGLKPKDKILKVDNTSVEGMSVNEAIMLIRGEKGSKVKLLVERSGVGELNFTITRDTIPIETVHFEKMDDGIGKIQITKFSESTDKELAKAVSELTKQNVKGFVIDLRQNPGGLLEQAVYMSDLFIAKGKNILQVENKDGSKEVYKAENEDKIDLPVVVVVDEGTASAAEIMAAALHQSAGIPIIGDKTFGKGTIQTTKAFKDGSSVKYTIAKWLTPDGHWIHEKGIKPQYAVSLPEYAKLPYLDPEKTLKEEDSSAEVKVAQQMLQALGYNNVKANGIFDPATKQEVEKFQKENGIAVNGQIGGETTIKMIESLQKKLIENDTQLEEAVNVLKKQLAS</sequence>
<dbReference type="InterPro" id="IPR041489">
    <property type="entry name" value="PDZ_6"/>
</dbReference>
<dbReference type="InterPro" id="IPR005151">
    <property type="entry name" value="Tail-specific_protease"/>
</dbReference>